<comment type="similarity">
    <text evidence="2 14">Belongs to the COPG family.</text>
</comment>
<evidence type="ECO:0000256" key="1">
    <source>
        <dbReference type="ARBA" id="ARBA00004255"/>
    </source>
</evidence>
<keyword evidence="5" id="KW-0597">Phosphoprotein</keyword>
<dbReference type="FunFam" id="1.25.10.10:FF:000038">
    <property type="entry name" value="Coatomer subunit gamma"/>
    <property type="match status" value="1"/>
</dbReference>
<dbReference type="InterPro" id="IPR016024">
    <property type="entry name" value="ARM-type_fold"/>
</dbReference>
<dbReference type="PANTHER" id="PTHR10261:SF3">
    <property type="entry name" value="COATOMER SUBUNIT GAMMA-1"/>
    <property type="match status" value="1"/>
</dbReference>
<dbReference type="InterPro" id="IPR037067">
    <property type="entry name" value="Coatomer_gsu_app_sf"/>
</dbReference>
<feature type="compositionally biased region" description="Basic and acidic residues" evidence="15">
    <location>
        <begin position="1"/>
        <end position="11"/>
    </location>
</feature>
<gene>
    <name evidence="19" type="primary">COPG1</name>
</gene>
<dbReference type="GO" id="GO:0005793">
    <property type="term" value="C:endoplasmic reticulum-Golgi intermediate compartment"/>
    <property type="evidence" value="ECO:0007669"/>
    <property type="project" value="TreeGrafter"/>
</dbReference>
<dbReference type="FunFam" id="3.30.310.10:FF:000006">
    <property type="entry name" value="Coatomer subunit gamma"/>
    <property type="match status" value="1"/>
</dbReference>
<dbReference type="Ensembl" id="ENSMFAT00000085212.1">
    <property type="protein sequence ID" value="ENSMFAP00000062981.1"/>
    <property type="gene ID" value="ENSMFAG00000031940.2"/>
</dbReference>
<evidence type="ECO:0000256" key="4">
    <source>
        <dbReference type="ARBA" id="ARBA00022490"/>
    </source>
</evidence>
<dbReference type="GeneTree" id="ENSGT00390000016313"/>
<dbReference type="SUPFAM" id="SSF48371">
    <property type="entry name" value="ARM repeat"/>
    <property type="match status" value="1"/>
</dbReference>
<dbReference type="AlphaFoldDB" id="A0A7N9IH35"/>
<evidence type="ECO:0000259" key="16">
    <source>
        <dbReference type="Pfam" id="PF01602"/>
    </source>
</evidence>
<reference evidence="19" key="3">
    <citation type="submission" date="2025-09" db="UniProtKB">
        <authorList>
            <consortium name="Ensembl"/>
        </authorList>
    </citation>
    <scope>IDENTIFICATION</scope>
</reference>
<feature type="domain" description="Clathrin/coatomer adaptor adaptin-like N-terminal" evidence="16">
    <location>
        <begin position="24"/>
        <end position="538"/>
    </location>
</feature>
<dbReference type="GO" id="GO:0009306">
    <property type="term" value="P:protein secretion"/>
    <property type="evidence" value="ECO:0007669"/>
    <property type="project" value="TreeGrafter"/>
</dbReference>
<organism evidence="19 20">
    <name type="scientific">Macaca fascicularis</name>
    <name type="common">Crab-eating macaque</name>
    <name type="synonym">Cynomolgus monkey</name>
    <dbReference type="NCBI Taxonomy" id="9541"/>
    <lineage>
        <taxon>Eukaryota</taxon>
        <taxon>Metazoa</taxon>
        <taxon>Chordata</taxon>
        <taxon>Craniata</taxon>
        <taxon>Vertebrata</taxon>
        <taxon>Euteleostomi</taxon>
        <taxon>Mammalia</taxon>
        <taxon>Eutheria</taxon>
        <taxon>Euarchontoglires</taxon>
        <taxon>Primates</taxon>
        <taxon>Haplorrhini</taxon>
        <taxon>Catarrhini</taxon>
        <taxon>Cercopithecidae</taxon>
        <taxon>Cercopithecinae</taxon>
        <taxon>Macaca</taxon>
    </lineage>
</organism>
<dbReference type="SUPFAM" id="SSF55711">
    <property type="entry name" value="Subdomain of clathrin and coatomer appendage domain"/>
    <property type="match status" value="1"/>
</dbReference>
<reference evidence="19" key="2">
    <citation type="submission" date="2025-08" db="UniProtKB">
        <authorList>
            <consortium name="Ensembl"/>
        </authorList>
    </citation>
    <scope>IDENTIFICATION</scope>
</reference>
<keyword evidence="9 14" id="KW-0333">Golgi apparatus</keyword>
<dbReference type="Pfam" id="PF01602">
    <property type="entry name" value="Adaptin_N"/>
    <property type="match status" value="1"/>
</dbReference>
<dbReference type="InterPro" id="IPR009028">
    <property type="entry name" value="Coatomer/calthrin_app_sub_C"/>
</dbReference>
<dbReference type="Gene3D" id="1.25.10.10">
    <property type="entry name" value="Leucine-rich Repeat Variant"/>
    <property type="match status" value="2"/>
</dbReference>
<dbReference type="InterPro" id="IPR017106">
    <property type="entry name" value="Coatomer_gsu"/>
</dbReference>
<evidence type="ECO:0000256" key="6">
    <source>
        <dbReference type="ARBA" id="ARBA00022737"/>
    </source>
</evidence>
<comment type="subcellular location">
    <subcellularLocation>
        <location evidence="14">Cytoplasm</location>
    </subcellularLocation>
    <subcellularLocation>
        <location evidence="1 14">Golgi apparatus membrane</location>
        <topology evidence="1 14">Peripheral membrane protein</topology>
        <orientation evidence="1 14">Cytoplasmic side</orientation>
    </subcellularLocation>
    <subcellularLocation>
        <location evidence="14">Cytoplasmic vesicle</location>
        <location evidence="14">COPI-coated vesicle membrane</location>
        <topology evidence="14">Peripheral membrane protein</topology>
        <orientation evidence="14">Cytoplasmic side</orientation>
    </subcellularLocation>
</comment>
<dbReference type="PIRSF" id="PIRSF037093">
    <property type="entry name" value="Coatomer_gamma_subunit"/>
    <property type="match status" value="1"/>
</dbReference>
<dbReference type="Gene3D" id="3.30.310.10">
    <property type="entry name" value="TATA-Binding Protein"/>
    <property type="match status" value="1"/>
</dbReference>
<dbReference type="PANTHER" id="PTHR10261">
    <property type="entry name" value="COATOMER SUBUNIT GAMMA"/>
    <property type="match status" value="1"/>
</dbReference>
<evidence type="ECO:0000256" key="3">
    <source>
        <dbReference type="ARBA" id="ARBA00022448"/>
    </source>
</evidence>
<evidence type="ECO:0000256" key="15">
    <source>
        <dbReference type="SAM" id="MobiDB-lite"/>
    </source>
</evidence>
<dbReference type="FunFam" id="1.25.10.10:FF:001568">
    <property type="entry name" value="Uncharacterized protein"/>
    <property type="match status" value="1"/>
</dbReference>
<dbReference type="InterPro" id="IPR002553">
    <property type="entry name" value="Clathrin/coatomer_adapt-like_N"/>
</dbReference>
<dbReference type="GO" id="GO:0072384">
    <property type="term" value="P:organelle transport along microtubule"/>
    <property type="evidence" value="ECO:0007669"/>
    <property type="project" value="TreeGrafter"/>
</dbReference>
<dbReference type="InterPro" id="IPR032154">
    <property type="entry name" value="Coatomer_g_Cpla"/>
</dbReference>
<keyword evidence="7 14" id="KW-0931">ER-Golgi transport</keyword>
<keyword evidence="8 14" id="KW-0653">Protein transport</keyword>
<keyword evidence="3 14" id="KW-0813">Transport</keyword>
<evidence type="ECO:0000313" key="20">
    <source>
        <dbReference type="Proteomes" id="UP000233100"/>
    </source>
</evidence>
<dbReference type="SUPFAM" id="SSF49348">
    <property type="entry name" value="Clathrin adaptor appendage domain"/>
    <property type="match status" value="1"/>
</dbReference>
<evidence type="ECO:0000256" key="2">
    <source>
        <dbReference type="ARBA" id="ARBA00010720"/>
    </source>
</evidence>
<dbReference type="InterPro" id="IPR013040">
    <property type="entry name" value="Coatomer_gsu_app_Ig-like_dom"/>
</dbReference>
<evidence type="ECO:0000256" key="9">
    <source>
        <dbReference type="ARBA" id="ARBA00023034"/>
    </source>
</evidence>
<evidence type="ECO:0000256" key="13">
    <source>
        <dbReference type="ARBA" id="ARBA00065059"/>
    </source>
</evidence>
<evidence type="ECO:0000256" key="11">
    <source>
        <dbReference type="ARBA" id="ARBA00023329"/>
    </source>
</evidence>
<dbReference type="InterPro" id="IPR012295">
    <property type="entry name" value="TBP_dom_sf"/>
</dbReference>
<feature type="domain" description="Coatomer subunit gamma C-terminal" evidence="18">
    <location>
        <begin position="738"/>
        <end position="850"/>
    </location>
</feature>
<evidence type="ECO:0000259" key="18">
    <source>
        <dbReference type="Pfam" id="PF16381"/>
    </source>
</evidence>
<sequence>MLKKFDKKDEESGGGSNPFQHLEKSAVLQEARVFNETPINPRKCAHILTKILYLINQGEHLGTTEATEAFFAMTKLFQSNDPTLRRMCYLTIKEMSCIAEDVIIVTSSLTKDMTGKEDNYRGPAVRALCQITDSTMLQAIERYMKQAIVDKVPSVSSSALVSSLHLLKCSFDVVKRWVNEAQEAASSDNIMVQYHALGLLYHVRKNDRLAVNKMISKVTRHGLKSPFAYCMMIRVASKQLEEEDGSRDSPLFDFIESCLRNKHEMVVYEAASAIVNLPGCSAKELAPAVSVLQLFCSSPKAALRYAAVRTLNKVAMKHPSAVTACNLDLENLVTDSNRSIATLAITTLLKTGSESSIDRLMKQISSFMSEISDEFKVVVVQAISALCQKYPRKHAVLMNFLFTMLREEGGFEYKRAIVDCIISIIEENSESKETGLSHLCEFIEDCEFTVLATRILHLLGQEGPKTTNPSKYIRFIYNRVVLEHEEVRAGAVSALAKFGAQNEEMLPSILVLLKRCVMDDDNEVRDRATFYLNVLEQKQKALNAGYILNGLTVSIPGLERALQQYTLEPSEKPFDLKSVPLATAPMAEQRTEQLAAVPEFRGLGPLFKSSPEPVALTESETEYVIRCTKHTFTNHMVFQFDCTNTLNDQTLENVTVQMEPTEAYEVLCYVPARSLPYNQPGTCYTLVALPKEDPTAVACTFSCMMKFTVKDCDPTTGETDDEGYEDEYVLEDLEVTVADHIQKVMKLNFEAAWDEVGDEFEKEETFTLSTIKTLEEAVGNIVKFLGMHPCERSDKVPDNKNTHTLLLAGVFRGGHDILVRSRLLLLDTVTMQVTARSLEELPVDIILASVG</sequence>
<dbReference type="GO" id="GO:0006888">
    <property type="term" value="P:endoplasmic reticulum to Golgi vesicle-mediated transport"/>
    <property type="evidence" value="ECO:0007669"/>
    <property type="project" value="TreeGrafter"/>
</dbReference>
<feature type="domain" description="Coatomer gamma subunit appendage Ig-like subdomain" evidence="17">
    <location>
        <begin position="589"/>
        <end position="736"/>
    </location>
</feature>
<dbReference type="Pfam" id="PF08752">
    <property type="entry name" value="COP-gamma_platf"/>
    <property type="match status" value="1"/>
</dbReference>
<dbReference type="Pfam" id="PF16381">
    <property type="entry name" value="Coatomer_g_Cpla"/>
    <property type="match status" value="1"/>
</dbReference>
<reference evidence="19 20" key="1">
    <citation type="submission" date="2013-03" db="EMBL/GenBank/DDBJ databases">
        <authorList>
            <person name="Warren W."/>
            <person name="Wilson R.K."/>
        </authorList>
    </citation>
    <scope>NUCLEOTIDE SEQUENCE</scope>
</reference>
<keyword evidence="4 14" id="KW-0963">Cytoplasm</keyword>
<dbReference type="GO" id="GO:0005198">
    <property type="term" value="F:structural molecule activity"/>
    <property type="evidence" value="ECO:0007669"/>
    <property type="project" value="InterPro"/>
</dbReference>
<dbReference type="GO" id="GO:0006891">
    <property type="term" value="P:intra-Golgi vesicle-mediated transport"/>
    <property type="evidence" value="ECO:0007669"/>
    <property type="project" value="TreeGrafter"/>
</dbReference>
<proteinExistence type="inferred from homology"/>
<dbReference type="GO" id="GO:0006886">
    <property type="term" value="P:intracellular protein transport"/>
    <property type="evidence" value="ECO:0007669"/>
    <property type="project" value="InterPro"/>
</dbReference>
<dbReference type="GO" id="GO:0000139">
    <property type="term" value="C:Golgi membrane"/>
    <property type="evidence" value="ECO:0007669"/>
    <property type="project" value="UniProtKB-SubCell"/>
</dbReference>
<evidence type="ECO:0000256" key="14">
    <source>
        <dbReference type="PIRNR" id="PIRNR037093"/>
    </source>
</evidence>
<dbReference type="Bgee" id="ENSMFAG00000031940">
    <property type="expression patterns" value="Expressed in pituitary gland and 13 other cell types or tissues"/>
</dbReference>
<evidence type="ECO:0000313" key="19">
    <source>
        <dbReference type="Ensembl" id="ENSMFAP00000062981.1"/>
    </source>
</evidence>
<dbReference type="Proteomes" id="UP000233100">
    <property type="component" value="Chromosome 2"/>
</dbReference>
<keyword evidence="6" id="KW-0677">Repeat</keyword>
<dbReference type="GO" id="GO:0030126">
    <property type="term" value="C:COPI vesicle coat"/>
    <property type="evidence" value="ECO:0007669"/>
    <property type="project" value="InterPro"/>
</dbReference>
<accession>A0A7N9IH35</accession>
<evidence type="ECO:0000256" key="10">
    <source>
        <dbReference type="ARBA" id="ARBA00023136"/>
    </source>
</evidence>
<feature type="region of interest" description="Disordered" evidence="15">
    <location>
        <begin position="1"/>
        <end position="21"/>
    </location>
</feature>
<comment type="subunit">
    <text evidence="13">Oligomeric complex that consists of at least the alpha, beta, beta', gamma, delta, epsilon and zeta subunits. Interacts with ZNF289/ARFGAP2 through its C-terminal appendage domain. Interacts with EGFR upon EGF treatment; interaction is essential for regulation of EGF-dependent nuclear transport of EGFR by retrograde trafficking from the Golgi to the ER. The coatomer interacts with KDEL receptors; the interaction is important for retrograde trafficking of KDEL-bearing proteins from the Golgi to the endoplasmic reticulum. Interacts with COPB1. Interacts with TMED10 (via C-terminus). Interacts with TMED2, TMED3, TMED7 and TMED9.</text>
</comment>
<comment type="function">
    <text evidence="12">The coatomer is a cytosolic protein complex that binds to dilysine motifs and reversibly associates with Golgi non-clathrin-coated vesicles, which further mediate biosynthetic protein transport from the ER, via the Golgi up to the trans Golgi network. Coatomer complex is required for budding from Golgi membranes, and is essential for the retrograde Golgi-to-ER transport of dilysine-tagged proteins. In mammals, the coatomer can only be recruited by membranes associated to ADP-ribosylation factors (ARFs), which are small GTP-binding proteins; the complex also influences the Golgi structural integrity, as well as the processing, activity, and endocytic recycling of LDL receptors. Required for limiting lipid storage in lipid droplets. Involved in lipid homeostasis by regulating the presence of perilipin family members PLIN2 and PLIN3 at the lipid droplet surface and promoting the association of adipocyte triglyceride lipase (PNPLA2) with the lipid droplet surface to mediate lipolysis.</text>
</comment>
<keyword evidence="20" id="KW-1185">Reference proteome</keyword>
<evidence type="ECO:0000256" key="5">
    <source>
        <dbReference type="ARBA" id="ARBA00022553"/>
    </source>
</evidence>
<evidence type="ECO:0000256" key="12">
    <source>
        <dbReference type="ARBA" id="ARBA00055232"/>
    </source>
</evidence>
<keyword evidence="11 14" id="KW-0968">Cytoplasmic vesicle</keyword>
<evidence type="ECO:0000256" key="8">
    <source>
        <dbReference type="ARBA" id="ARBA00022927"/>
    </source>
</evidence>
<dbReference type="InterPro" id="IPR011989">
    <property type="entry name" value="ARM-like"/>
</dbReference>
<dbReference type="Gene3D" id="2.60.40.1480">
    <property type="entry name" value="Coatomer, gamma subunit, appendage domain"/>
    <property type="match status" value="1"/>
</dbReference>
<protein>
    <recommendedName>
        <fullName evidence="14">Coatomer subunit gamma</fullName>
    </recommendedName>
</protein>
<dbReference type="FunFam" id="2.60.40.1480:FF:000001">
    <property type="entry name" value="Coatomer subunit gamma"/>
    <property type="match status" value="1"/>
</dbReference>
<name>A0A7N9IH35_MACFA</name>
<evidence type="ECO:0000256" key="7">
    <source>
        <dbReference type="ARBA" id="ARBA00022892"/>
    </source>
</evidence>
<dbReference type="GO" id="GO:0005783">
    <property type="term" value="C:endoplasmic reticulum"/>
    <property type="evidence" value="ECO:0007669"/>
    <property type="project" value="TreeGrafter"/>
</dbReference>
<keyword evidence="10 14" id="KW-0472">Membrane</keyword>
<evidence type="ECO:0000259" key="17">
    <source>
        <dbReference type="Pfam" id="PF08752"/>
    </source>
</evidence>
<dbReference type="InterPro" id="IPR013041">
    <property type="entry name" value="Clathrin_app_Ig-like_sf"/>
</dbReference>